<dbReference type="EMBL" id="CP129674">
    <property type="protein sequence ID" value="XDS44171.1"/>
    <property type="molecule type" value="Genomic_DNA"/>
</dbReference>
<dbReference type="AlphaFoldDB" id="A0AB39U5F5"/>
<protein>
    <submittedName>
        <fullName evidence="2">DUF262 domain-containing protein</fullName>
    </submittedName>
</protein>
<dbReference type="PANTHER" id="PTHR39639">
    <property type="entry name" value="CHROMOSOME 16, WHOLE GENOME SHOTGUN SEQUENCE"/>
    <property type="match status" value="1"/>
</dbReference>
<proteinExistence type="predicted"/>
<sequence length="371" mass="43455">MSEDDFPYEGKEETENEETPYLTFDVTTYPSDLTFQVLVDMWKSKDIIIPEYQRNFVWNQKQASLLIDSFLTGLPVPQLFFYRDGNDQYQVIDGQQRLTSIIYYMEGYFGPEKPNGTRKTFRLSGLDEKAPWSGKSYLELAPKYQRRLRSSVIRVMNVQQLKPGNDGSSAYYIFQRLNTGGTRLSSQEIRNVVYRGPFNDGLKALNRDKNWRKLIGKSDEDRRQKDTELILRIFALSFYRSDYKKPLTEFLNKSISSNKNSSSSSTFDFDFLFQRATKMAYETFGEKAFFPRGRLNVATLDSVMSVLIRNYDELDLPNLSHNWKQLQLDEKFIERTTTNTTDEKTVQLRIRSVLKYLSSKPYEDDDYVSAR</sequence>
<feature type="domain" description="GmrSD restriction endonucleases N-terminal" evidence="1">
    <location>
        <begin position="45"/>
        <end position="191"/>
    </location>
</feature>
<dbReference type="Pfam" id="PF03235">
    <property type="entry name" value="GmrSD_N"/>
    <property type="match status" value="1"/>
</dbReference>
<dbReference type="RefSeq" id="WP_369343766.1">
    <property type="nucleotide sequence ID" value="NZ_CP129674.1"/>
</dbReference>
<evidence type="ECO:0000313" key="2">
    <source>
        <dbReference type="EMBL" id="XDS44171.1"/>
    </source>
</evidence>
<evidence type="ECO:0000259" key="1">
    <source>
        <dbReference type="Pfam" id="PF03235"/>
    </source>
</evidence>
<dbReference type="PANTHER" id="PTHR39639:SF1">
    <property type="entry name" value="DUF262 DOMAIN-CONTAINING PROTEIN"/>
    <property type="match status" value="1"/>
</dbReference>
<accession>A0AB39U5F5</accession>
<reference evidence="2" key="1">
    <citation type="submission" date="2023-07" db="EMBL/GenBank/DDBJ databases">
        <title>Bifidobacterium aquikefiriaerophilum sp. nov. and Bifidobacterium eccum sp. nov., isolated from water kefir.</title>
        <authorList>
            <person name="Breselge S."/>
            <person name="Bellassi P."/>
            <person name="Barcenilla C."/>
            <person name="Alvarez-Ordonez A."/>
            <person name="Morelli L."/>
            <person name="Cotter P.D."/>
        </authorList>
    </citation>
    <scope>NUCLEOTIDE SEQUENCE</scope>
    <source>
        <strain evidence="2">WK041_4_12</strain>
    </source>
</reference>
<dbReference type="InterPro" id="IPR004919">
    <property type="entry name" value="GmrSD_N"/>
</dbReference>
<dbReference type="KEGG" id="baqk:QN215_07840"/>
<name>A0AB39U5F5_9BIFI</name>
<organism evidence="2">
    <name type="scientific">Bifidobacterium aquikefiricola</name>
    <dbReference type="NCBI Taxonomy" id="3059038"/>
    <lineage>
        <taxon>Bacteria</taxon>
        <taxon>Bacillati</taxon>
        <taxon>Actinomycetota</taxon>
        <taxon>Actinomycetes</taxon>
        <taxon>Bifidobacteriales</taxon>
        <taxon>Bifidobacteriaceae</taxon>
        <taxon>Bifidobacterium</taxon>
    </lineage>
</organism>
<gene>
    <name evidence="2" type="ORF">QN215_07840</name>
</gene>